<dbReference type="VEuPathDB" id="VectorBase:AALB004044"/>
<name>A0A182FC10_ANOAL</name>
<reference evidence="2" key="2">
    <citation type="submission" date="2022-08" db="UniProtKB">
        <authorList>
            <consortium name="EnsemblMetazoa"/>
        </authorList>
    </citation>
    <scope>IDENTIFICATION</scope>
    <source>
        <strain evidence="2">STECLA/ALBI9_A</strain>
    </source>
</reference>
<sequence>MWQKGDILKVDWWAGRQLPVSVGGQVTPGMQGSSVFGGRVGGCVGGGHVGGIVGGGMVGGIVGGGMVGGMVGGHVGGIVGGGTVGGDVTGGQVTPGMHGFRHGMFGSQQATSGQSQRCSSTLKCCGAGQLNSQASPAVHLRNIAQLPGNGRSVGSNGFSNGGQAGSGLHVTPGFGPVHGMAGSQQARSGKSQSPRRLSKCCPGGHDRRHLLPMSHLTWYNLEDEGLSDPHQSGTLAQVYKLVVPHTVQQGCSRPRPADRIEEFRVQSVALPDMFLDNDDRWYSCSTVYSRIRVGTAPEGLDSQTVGNNSVQSVSCGKVVGLNGSSSIRQRLSGTQLLLGQRPGMHGPGCGGGTVGTGGGGGGGTVGTGGGGGGGTVGTGGGGGGSVGSDGAGGQVTPGMQGSCGMQGTIGSQQARSGQSQASSRALKCRLAGQSYSQALPLAHL</sequence>
<feature type="region of interest" description="Disordered" evidence="1">
    <location>
        <begin position="360"/>
        <end position="421"/>
    </location>
</feature>
<dbReference type="Proteomes" id="UP000069272">
    <property type="component" value="Chromosome 3R"/>
</dbReference>
<feature type="compositionally biased region" description="Polar residues" evidence="1">
    <location>
        <begin position="397"/>
        <end position="409"/>
    </location>
</feature>
<evidence type="ECO:0000313" key="3">
    <source>
        <dbReference type="Proteomes" id="UP000069272"/>
    </source>
</evidence>
<proteinExistence type="predicted"/>
<accession>A0A182FC10</accession>
<evidence type="ECO:0000313" key="2">
    <source>
        <dbReference type="EnsemblMetazoa" id="AALB004044-PA"/>
    </source>
</evidence>
<dbReference type="EnsemblMetazoa" id="AALB004044-RA">
    <property type="protein sequence ID" value="AALB004044-PA"/>
    <property type="gene ID" value="AALB004044"/>
</dbReference>
<protein>
    <submittedName>
        <fullName evidence="2">Uncharacterized protein</fullName>
    </submittedName>
</protein>
<feature type="compositionally biased region" description="Polar residues" evidence="1">
    <location>
        <begin position="182"/>
        <end position="195"/>
    </location>
</feature>
<dbReference type="AlphaFoldDB" id="A0A182FC10"/>
<feature type="region of interest" description="Disordered" evidence="1">
    <location>
        <begin position="158"/>
        <end position="204"/>
    </location>
</feature>
<feature type="compositionally biased region" description="Gly residues" evidence="1">
    <location>
        <begin position="360"/>
        <end position="395"/>
    </location>
</feature>
<feature type="compositionally biased region" description="Low complexity" evidence="1">
    <location>
        <begin position="410"/>
        <end position="421"/>
    </location>
</feature>
<keyword evidence="3" id="KW-1185">Reference proteome</keyword>
<organism evidence="2 3">
    <name type="scientific">Anopheles albimanus</name>
    <name type="common">New world malaria mosquito</name>
    <dbReference type="NCBI Taxonomy" id="7167"/>
    <lineage>
        <taxon>Eukaryota</taxon>
        <taxon>Metazoa</taxon>
        <taxon>Ecdysozoa</taxon>
        <taxon>Arthropoda</taxon>
        <taxon>Hexapoda</taxon>
        <taxon>Insecta</taxon>
        <taxon>Pterygota</taxon>
        <taxon>Neoptera</taxon>
        <taxon>Endopterygota</taxon>
        <taxon>Diptera</taxon>
        <taxon>Nematocera</taxon>
        <taxon>Culicoidea</taxon>
        <taxon>Culicidae</taxon>
        <taxon>Anophelinae</taxon>
        <taxon>Anopheles</taxon>
    </lineage>
</organism>
<reference evidence="2 3" key="1">
    <citation type="journal article" date="2017" name="G3 (Bethesda)">
        <title>The Physical Genome Mapping of Anopheles albimanus Corrected Scaffold Misassemblies and Identified Interarm Rearrangements in Genus Anopheles.</title>
        <authorList>
            <person name="Artemov G.N."/>
            <person name="Peery A.N."/>
            <person name="Jiang X."/>
            <person name="Tu Z."/>
            <person name="Stegniy V.N."/>
            <person name="Sharakhova M.V."/>
            <person name="Sharakhov I.V."/>
        </authorList>
    </citation>
    <scope>NUCLEOTIDE SEQUENCE [LARGE SCALE GENOMIC DNA]</scope>
    <source>
        <strain evidence="2 3">ALBI9_A</strain>
    </source>
</reference>
<evidence type="ECO:0000256" key="1">
    <source>
        <dbReference type="SAM" id="MobiDB-lite"/>
    </source>
</evidence>